<reference evidence="4 5" key="1">
    <citation type="submission" date="2020-10" db="EMBL/GenBank/DDBJ databases">
        <title>Nocardioides sp. isolated from sludge.</title>
        <authorList>
            <person name="Zhang X."/>
        </authorList>
    </citation>
    <scope>NUCLEOTIDE SEQUENCE [LARGE SCALE GENOMIC DNA]</scope>
    <source>
        <strain evidence="4 5">Y6</strain>
    </source>
</reference>
<dbReference type="InterPro" id="IPR028087">
    <property type="entry name" value="Tad_N"/>
</dbReference>
<keyword evidence="2" id="KW-1133">Transmembrane helix</keyword>
<keyword evidence="5" id="KW-1185">Reference proteome</keyword>
<feature type="transmembrane region" description="Helical" evidence="2">
    <location>
        <begin position="21"/>
        <end position="44"/>
    </location>
</feature>
<gene>
    <name evidence="4" type="ORF">IEQ44_12310</name>
</gene>
<dbReference type="EMBL" id="JADCSA010000012">
    <property type="protein sequence ID" value="MBE7325436.1"/>
    <property type="molecule type" value="Genomic_DNA"/>
</dbReference>
<comment type="caution">
    <text evidence="4">The sequence shown here is derived from an EMBL/GenBank/DDBJ whole genome shotgun (WGS) entry which is preliminary data.</text>
</comment>
<feature type="region of interest" description="Disordered" evidence="1">
    <location>
        <begin position="121"/>
        <end position="157"/>
    </location>
</feature>
<dbReference type="Pfam" id="PF13400">
    <property type="entry name" value="Tad"/>
    <property type="match status" value="1"/>
</dbReference>
<keyword evidence="2" id="KW-0812">Transmembrane</keyword>
<keyword evidence="2" id="KW-0472">Membrane</keyword>
<dbReference type="InterPro" id="IPR021202">
    <property type="entry name" value="Rv3654c-like"/>
</dbReference>
<feature type="compositionally biased region" description="Low complexity" evidence="1">
    <location>
        <begin position="144"/>
        <end position="157"/>
    </location>
</feature>
<evidence type="ECO:0000313" key="5">
    <source>
        <dbReference type="Proteomes" id="UP000756387"/>
    </source>
</evidence>
<evidence type="ECO:0000313" key="4">
    <source>
        <dbReference type="EMBL" id="MBE7325436.1"/>
    </source>
</evidence>
<dbReference type="NCBIfam" id="TIGR03816">
    <property type="entry name" value="tadE_like_DECH"/>
    <property type="match status" value="1"/>
</dbReference>
<evidence type="ECO:0000259" key="3">
    <source>
        <dbReference type="Pfam" id="PF13400"/>
    </source>
</evidence>
<protein>
    <submittedName>
        <fullName evidence="4">Flp pilus-assembly TadE/G-like family protein</fullName>
    </submittedName>
</protein>
<sequence length="157" mass="15684">MSSRPGGRRSSDRCERGAGSVLTLALVAVLLTVTLAVAACGGLLSAHRQAQSAADLAALAGAVEAARGGDGCAAAARVAELNGARSVRCSVEGTEVRVVTGVRGPRWAGFRAELVGEAVAGPRGQRPSVMPGQRPSVMPGQRPSALAASWATAGARS</sequence>
<dbReference type="Proteomes" id="UP000756387">
    <property type="component" value="Unassembled WGS sequence"/>
</dbReference>
<evidence type="ECO:0000256" key="2">
    <source>
        <dbReference type="SAM" id="Phobius"/>
    </source>
</evidence>
<feature type="domain" description="Putative Flp pilus-assembly TadG-like N-terminal" evidence="3">
    <location>
        <begin position="17"/>
        <end position="63"/>
    </location>
</feature>
<evidence type="ECO:0000256" key="1">
    <source>
        <dbReference type="SAM" id="MobiDB-lite"/>
    </source>
</evidence>
<name>A0ABR9RV18_9ACTN</name>
<proteinExistence type="predicted"/>
<accession>A0ABR9RV18</accession>
<organism evidence="4 5">
    <name type="scientific">Nocardioides malaquae</name>
    <dbReference type="NCBI Taxonomy" id="2773426"/>
    <lineage>
        <taxon>Bacteria</taxon>
        <taxon>Bacillati</taxon>
        <taxon>Actinomycetota</taxon>
        <taxon>Actinomycetes</taxon>
        <taxon>Propionibacteriales</taxon>
        <taxon>Nocardioidaceae</taxon>
        <taxon>Nocardioides</taxon>
    </lineage>
</organism>
<dbReference type="RefSeq" id="WP_193638763.1">
    <property type="nucleotide sequence ID" value="NZ_JADCSA010000012.1"/>
</dbReference>